<dbReference type="EMBL" id="BDQV01000792">
    <property type="protein sequence ID" value="GAY68006.1"/>
    <property type="molecule type" value="Genomic_DNA"/>
</dbReference>
<dbReference type="Proteomes" id="UP000236630">
    <property type="component" value="Unassembled WGS sequence"/>
</dbReference>
<evidence type="ECO:0000313" key="2">
    <source>
        <dbReference type="Proteomes" id="UP000236630"/>
    </source>
</evidence>
<accession>A0A2H5QTQ6</accession>
<proteinExistence type="predicted"/>
<sequence length="80" mass="9674">MTACKECWNSWKVWYPLWCQFEEAIKKMKYEVNCKDYKKVKASVPTLPPTNLKFFAVFYCEIFRDMERNSLDEEMEIASL</sequence>
<organism evidence="1 2">
    <name type="scientific">Citrus unshiu</name>
    <name type="common">Satsuma mandarin</name>
    <name type="synonym">Citrus nobilis var. unshiu</name>
    <dbReference type="NCBI Taxonomy" id="55188"/>
    <lineage>
        <taxon>Eukaryota</taxon>
        <taxon>Viridiplantae</taxon>
        <taxon>Streptophyta</taxon>
        <taxon>Embryophyta</taxon>
        <taxon>Tracheophyta</taxon>
        <taxon>Spermatophyta</taxon>
        <taxon>Magnoliopsida</taxon>
        <taxon>eudicotyledons</taxon>
        <taxon>Gunneridae</taxon>
        <taxon>Pentapetalae</taxon>
        <taxon>rosids</taxon>
        <taxon>malvids</taxon>
        <taxon>Sapindales</taxon>
        <taxon>Rutaceae</taxon>
        <taxon>Aurantioideae</taxon>
        <taxon>Citrus</taxon>
    </lineage>
</organism>
<reference evidence="1 2" key="1">
    <citation type="journal article" date="2017" name="Front. Genet.">
        <title>Draft sequencing of the heterozygous diploid genome of Satsuma (Citrus unshiu Marc.) using a hybrid assembly approach.</title>
        <authorList>
            <person name="Shimizu T."/>
            <person name="Tanizawa Y."/>
            <person name="Mochizuki T."/>
            <person name="Nagasaki H."/>
            <person name="Yoshioka T."/>
            <person name="Toyoda A."/>
            <person name="Fujiyama A."/>
            <person name="Kaminuma E."/>
            <person name="Nakamura Y."/>
        </authorList>
    </citation>
    <scope>NUCLEOTIDE SEQUENCE [LARGE SCALE GENOMIC DNA]</scope>
    <source>
        <strain evidence="2">cv. Miyagawa wase</strain>
    </source>
</reference>
<protein>
    <submittedName>
        <fullName evidence="1">Uncharacterized protein</fullName>
    </submittedName>
</protein>
<keyword evidence="2" id="KW-1185">Reference proteome</keyword>
<dbReference type="AlphaFoldDB" id="A0A2H5QTQ6"/>
<comment type="caution">
    <text evidence="1">The sequence shown here is derived from an EMBL/GenBank/DDBJ whole genome shotgun (WGS) entry which is preliminary data.</text>
</comment>
<name>A0A2H5QTQ6_CITUN</name>
<evidence type="ECO:0000313" key="1">
    <source>
        <dbReference type="EMBL" id="GAY68006.1"/>
    </source>
</evidence>
<gene>
    <name evidence="1" type="ORF">CUMW_260770</name>
</gene>